<name>A0A266QE60_9GAMM</name>
<gene>
    <name evidence="1" type="ORF">CBP51_11975</name>
</gene>
<dbReference type="RefSeq" id="WP_078044749.1">
    <property type="nucleotide sequence ID" value="NZ_NHNI01000001.1"/>
</dbReference>
<proteinExistence type="predicted"/>
<protein>
    <submittedName>
        <fullName evidence="1">Uncharacterized protein</fullName>
    </submittedName>
</protein>
<evidence type="ECO:0000313" key="2">
    <source>
        <dbReference type="Proteomes" id="UP000216101"/>
    </source>
</evidence>
<accession>A0A266QE60</accession>
<sequence length="75" mass="8485">MTTLNIGKQAFNTQDVANKVQSDILFLESRIALLQQQPNPNPMVVQTYEQMLESRQAVLGWLQQNEVQVALDKLG</sequence>
<reference evidence="2" key="1">
    <citation type="submission" date="2017-05" db="EMBL/GenBank/DDBJ databases">
        <authorList>
            <person name="Barney B.M."/>
        </authorList>
    </citation>
    <scope>NUCLEOTIDE SEQUENCE [LARGE SCALE GENOMIC DNA]</scope>
    <source>
        <strain evidence="2">PSBB022</strain>
    </source>
</reference>
<comment type="caution">
    <text evidence="1">The sequence shown here is derived from an EMBL/GenBank/DDBJ whole genome shotgun (WGS) entry which is preliminary data.</text>
</comment>
<organism evidence="1 2">
    <name type="scientific">Cellvibrio mixtus</name>
    <dbReference type="NCBI Taxonomy" id="39650"/>
    <lineage>
        <taxon>Bacteria</taxon>
        <taxon>Pseudomonadati</taxon>
        <taxon>Pseudomonadota</taxon>
        <taxon>Gammaproteobacteria</taxon>
        <taxon>Cellvibrionales</taxon>
        <taxon>Cellvibrionaceae</taxon>
        <taxon>Cellvibrio</taxon>
    </lineage>
</organism>
<dbReference type="Proteomes" id="UP000216101">
    <property type="component" value="Unassembled WGS sequence"/>
</dbReference>
<keyword evidence="2" id="KW-1185">Reference proteome</keyword>
<dbReference type="AlphaFoldDB" id="A0A266QE60"/>
<dbReference type="EMBL" id="NHNI01000001">
    <property type="protein sequence ID" value="OZY87649.1"/>
    <property type="molecule type" value="Genomic_DNA"/>
</dbReference>
<evidence type="ECO:0000313" key="1">
    <source>
        <dbReference type="EMBL" id="OZY87649.1"/>
    </source>
</evidence>